<protein>
    <submittedName>
        <fullName evidence="2">Uncharacterized protein</fullName>
    </submittedName>
</protein>
<keyword evidence="3" id="KW-1185">Reference proteome</keyword>
<sequence>MANINYNPKIKKGKEKLCSCVRGKKLKVTLDTFVEIFEIPREDNPECEFLDVGMLDLAMVSQELLLEGDEWDVSMNTARARLLWAIGMGKTIDLPCMMFLSLCAAHMASDKSGSVNARMTSLEEESRRHTTMLQKMKGMMIRMEAEYDDDDDDEEEEEEEEGLRV</sequence>
<proteinExistence type="predicted"/>
<comment type="caution">
    <text evidence="2">The sequence shown here is derived from an EMBL/GenBank/DDBJ whole genome shotgun (WGS) entry which is preliminary data.</text>
</comment>
<reference evidence="3" key="1">
    <citation type="submission" date="2019-07" db="EMBL/GenBank/DDBJ databases">
        <title>De Novo Assembly of kiwifruit Actinidia rufa.</title>
        <authorList>
            <person name="Sugita-Konishi S."/>
            <person name="Sato K."/>
            <person name="Mori E."/>
            <person name="Abe Y."/>
            <person name="Kisaki G."/>
            <person name="Hamano K."/>
            <person name="Suezawa K."/>
            <person name="Otani M."/>
            <person name="Fukuda T."/>
            <person name="Manabe T."/>
            <person name="Gomi K."/>
            <person name="Tabuchi M."/>
            <person name="Akimitsu K."/>
            <person name="Kataoka I."/>
        </authorList>
    </citation>
    <scope>NUCLEOTIDE SEQUENCE [LARGE SCALE GENOMIC DNA]</scope>
    <source>
        <strain evidence="3">cv. Fuchu</strain>
    </source>
</reference>
<dbReference type="Proteomes" id="UP000585474">
    <property type="component" value="Unassembled WGS sequence"/>
</dbReference>
<organism evidence="2 3">
    <name type="scientific">Actinidia rufa</name>
    <dbReference type="NCBI Taxonomy" id="165716"/>
    <lineage>
        <taxon>Eukaryota</taxon>
        <taxon>Viridiplantae</taxon>
        <taxon>Streptophyta</taxon>
        <taxon>Embryophyta</taxon>
        <taxon>Tracheophyta</taxon>
        <taxon>Spermatophyta</taxon>
        <taxon>Magnoliopsida</taxon>
        <taxon>eudicotyledons</taxon>
        <taxon>Gunneridae</taxon>
        <taxon>Pentapetalae</taxon>
        <taxon>asterids</taxon>
        <taxon>Ericales</taxon>
        <taxon>Actinidiaceae</taxon>
        <taxon>Actinidia</taxon>
    </lineage>
</organism>
<name>A0A7J0DFC1_9ERIC</name>
<feature type="compositionally biased region" description="Acidic residues" evidence="1">
    <location>
        <begin position="146"/>
        <end position="165"/>
    </location>
</feature>
<dbReference type="EMBL" id="BJWL01000203">
    <property type="protein sequence ID" value="GFS34082.1"/>
    <property type="molecule type" value="Genomic_DNA"/>
</dbReference>
<evidence type="ECO:0000313" key="3">
    <source>
        <dbReference type="Proteomes" id="UP000585474"/>
    </source>
</evidence>
<feature type="region of interest" description="Disordered" evidence="1">
    <location>
        <begin position="144"/>
        <end position="165"/>
    </location>
</feature>
<gene>
    <name evidence="2" type="ORF">Acr_00g0032140</name>
</gene>
<evidence type="ECO:0000313" key="2">
    <source>
        <dbReference type="EMBL" id="GFS34082.1"/>
    </source>
</evidence>
<dbReference type="AlphaFoldDB" id="A0A7J0DFC1"/>
<accession>A0A7J0DFC1</accession>
<evidence type="ECO:0000256" key="1">
    <source>
        <dbReference type="SAM" id="MobiDB-lite"/>
    </source>
</evidence>